<comment type="caution">
    <text evidence="2">The sequence shown here is derived from an EMBL/GenBank/DDBJ whole genome shotgun (WGS) entry which is preliminary data.</text>
</comment>
<dbReference type="Proteomes" id="UP001371391">
    <property type="component" value="Unassembled WGS sequence"/>
</dbReference>
<evidence type="ECO:0000313" key="2">
    <source>
        <dbReference type="EMBL" id="MEL0655770.1"/>
    </source>
</evidence>
<gene>
    <name evidence="2" type="ORF">V6257_12055</name>
</gene>
<reference evidence="2 3" key="1">
    <citation type="submission" date="2024-02" db="EMBL/GenBank/DDBJ databases">
        <title>Bacteria isolated from the canopy kelp, Nereocystis luetkeana.</title>
        <authorList>
            <person name="Pfister C.A."/>
            <person name="Younker I.T."/>
            <person name="Light S.H."/>
        </authorList>
    </citation>
    <scope>NUCLEOTIDE SEQUENCE [LARGE SCALE GENOMIC DNA]</scope>
    <source>
        <strain evidence="2 3">TI.1.03</strain>
    </source>
</reference>
<protein>
    <recommendedName>
        <fullName evidence="4">Holin of 3TMs, for gene-transfer release</fullName>
    </recommendedName>
</protein>
<dbReference type="RefSeq" id="WP_341602959.1">
    <property type="nucleotide sequence ID" value="NZ_JBAKAW010000010.1"/>
</dbReference>
<proteinExistence type="predicted"/>
<name>A0ABU9H1N5_9GAMM</name>
<evidence type="ECO:0008006" key="4">
    <source>
        <dbReference type="Google" id="ProtNLM"/>
    </source>
</evidence>
<dbReference type="EMBL" id="JBAKAW010000010">
    <property type="protein sequence ID" value="MEL0655770.1"/>
    <property type="molecule type" value="Genomic_DNA"/>
</dbReference>
<accession>A0ABU9H1N5</accession>
<keyword evidence="3" id="KW-1185">Reference proteome</keyword>
<keyword evidence="1" id="KW-0812">Transmembrane</keyword>
<feature type="transmembrane region" description="Helical" evidence="1">
    <location>
        <begin position="114"/>
        <end position="136"/>
    </location>
</feature>
<keyword evidence="1" id="KW-0472">Membrane</keyword>
<organism evidence="2 3">
    <name type="scientific">Pseudoalteromonas issachenkonii</name>
    <dbReference type="NCBI Taxonomy" id="152297"/>
    <lineage>
        <taxon>Bacteria</taxon>
        <taxon>Pseudomonadati</taxon>
        <taxon>Pseudomonadota</taxon>
        <taxon>Gammaproteobacteria</taxon>
        <taxon>Alteromonadales</taxon>
        <taxon>Pseudoalteromonadaceae</taxon>
        <taxon>Pseudoalteromonas</taxon>
    </lineage>
</organism>
<evidence type="ECO:0000256" key="1">
    <source>
        <dbReference type="SAM" id="Phobius"/>
    </source>
</evidence>
<feature type="transmembrane region" description="Helical" evidence="1">
    <location>
        <begin position="81"/>
        <end position="102"/>
    </location>
</feature>
<sequence length="151" mass="17145">MGWLKTLISFITDPIADLTGGYVERKRIAAEMAADVARAENNFKIAQFNAKAKRCMQAEQNDADYDLLVLKNRDKTMMDEVIILFFLGLFVCHFIPAMQPYMHKGWQAMGYKGAPWYFEFVIVGIAVSTLGLMRLFRAFWGGRSNSKKSAS</sequence>
<keyword evidence="1" id="KW-1133">Transmembrane helix</keyword>
<evidence type="ECO:0000313" key="3">
    <source>
        <dbReference type="Proteomes" id="UP001371391"/>
    </source>
</evidence>